<accession>A0A9X6W1X9</accession>
<dbReference type="GO" id="GO:0003677">
    <property type="term" value="F:DNA binding"/>
    <property type="evidence" value="ECO:0007669"/>
    <property type="project" value="InterPro"/>
</dbReference>
<organism evidence="2 3">
    <name type="scientific">Bacillus cereus</name>
    <dbReference type="NCBI Taxonomy" id="1396"/>
    <lineage>
        <taxon>Bacteria</taxon>
        <taxon>Bacillati</taxon>
        <taxon>Bacillota</taxon>
        <taxon>Bacilli</taxon>
        <taxon>Bacillales</taxon>
        <taxon>Bacillaceae</taxon>
        <taxon>Bacillus</taxon>
        <taxon>Bacillus cereus group</taxon>
    </lineage>
</organism>
<feature type="domain" description="HTH cro/C1-type" evidence="1">
    <location>
        <begin position="235"/>
        <end position="275"/>
    </location>
</feature>
<proteinExistence type="predicted"/>
<protein>
    <recommendedName>
        <fullName evidence="1">HTH cro/C1-type domain-containing protein</fullName>
    </recommendedName>
</protein>
<dbReference type="EMBL" id="NTSO01000003">
    <property type="protein sequence ID" value="PFF51389.1"/>
    <property type="molecule type" value="Genomic_DNA"/>
</dbReference>
<dbReference type="InterPro" id="IPR010982">
    <property type="entry name" value="Lambda_DNA-bd_dom_sf"/>
</dbReference>
<dbReference type="InterPro" id="IPR001387">
    <property type="entry name" value="Cro/C1-type_HTH"/>
</dbReference>
<dbReference type="AlphaFoldDB" id="A0A9X6W1X9"/>
<comment type="caution">
    <text evidence="2">The sequence shown here is derived from an EMBL/GenBank/DDBJ whole genome shotgun (WGS) entry which is preliminary data.</text>
</comment>
<dbReference type="PROSITE" id="PS50943">
    <property type="entry name" value="HTH_CROC1"/>
    <property type="match status" value="1"/>
</dbReference>
<evidence type="ECO:0000313" key="3">
    <source>
        <dbReference type="Proteomes" id="UP000220210"/>
    </source>
</evidence>
<reference evidence="2 3" key="1">
    <citation type="submission" date="2017-09" db="EMBL/GenBank/DDBJ databases">
        <title>Large-scale bioinformatics analysis of Bacillus genomes uncovers conserved roles of natural products in bacterial physiology.</title>
        <authorList>
            <consortium name="Agbiome Team Llc"/>
            <person name="Bleich R.M."/>
            <person name="Kirk G.J."/>
            <person name="Santa Maria K.C."/>
            <person name="Allen S.E."/>
            <person name="Farag S."/>
            <person name="Shank E.A."/>
            <person name="Bowers A."/>
        </authorList>
    </citation>
    <scope>NUCLEOTIDE SEQUENCE [LARGE SCALE GENOMIC DNA]</scope>
    <source>
        <strain evidence="2 3">AFS020204</strain>
    </source>
</reference>
<dbReference type="Proteomes" id="UP000220210">
    <property type="component" value="Unassembled WGS sequence"/>
</dbReference>
<gene>
    <name evidence="2" type="ORF">CN357_06145</name>
</gene>
<dbReference type="InterPro" id="IPR009492">
    <property type="entry name" value="TniQ"/>
</dbReference>
<evidence type="ECO:0000259" key="1">
    <source>
        <dbReference type="PROSITE" id="PS50943"/>
    </source>
</evidence>
<dbReference type="Pfam" id="PF06527">
    <property type="entry name" value="TniQ"/>
    <property type="match status" value="1"/>
</dbReference>
<dbReference type="Gene3D" id="1.10.260.40">
    <property type="entry name" value="lambda repressor-like DNA-binding domains"/>
    <property type="match status" value="1"/>
</dbReference>
<evidence type="ECO:0000313" key="2">
    <source>
        <dbReference type="EMBL" id="PFF51389.1"/>
    </source>
</evidence>
<name>A0A9X6W1X9_BACCE</name>
<dbReference type="SUPFAM" id="SSF47413">
    <property type="entry name" value="lambda repressor-like DNA-binding domains"/>
    <property type="match status" value="1"/>
</dbReference>
<sequence length="426" mass="49520">MGGGSPYMECLTSYLIRLSEVHKVYPSALLSYIVAPKLDKEFLINSVKRGGNRFYDGARTINTFEQNAVDMVTVLENLTGVQHLNQLTLMGLKEVIPSRYLLKKQLSWCPACYEEQMNNEESYYNPLLWHLEVVKVCLKHKCILEIHCPSCNKNLPILHRKSQNGYCVYCNTWLGIKKGNNQDLHNLELNYKITLIAEQFINHKEEISVSGNRQQIIKNLNYLVETYEQGNLQRFAKNLNLAKTTLWDWYKGKVLPPLPRIFEICSLFDISPVDFYTRDISTNKNLITLNIGTLLRNRGTREIRFDCTKALSILREYASNSERIISMTELAKLIGYPKRTLYKHFPDLCKIISAKNKEFIKRRTQQVYEDNCLIIDNCVEILGKHGLYPSRRKIEEIAHKPGLLKDKKLRGYLNSLVQNEFSNDRR</sequence>